<dbReference type="RefSeq" id="WP_085885387.1">
    <property type="nucleotide sequence ID" value="NZ_FWFR01000004.1"/>
</dbReference>
<organism evidence="7 8">
    <name type="scientific">Oceanibacterium hippocampi</name>
    <dbReference type="NCBI Taxonomy" id="745714"/>
    <lineage>
        <taxon>Bacteria</taxon>
        <taxon>Pseudomonadati</taxon>
        <taxon>Pseudomonadota</taxon>
        <taxon>Alphaproteobacteria</taxon>
        <taxon>Sneathiellales</taxon>
        <taxon>Sneathiellaceae</taxon>
        <taxon>Oceanibacterium</taxon>
    </lineage>
</organism>
<evidence type="ECO:0000313" key="8">
    <source>
        <dbReference type="Proteomes" id="UP000193200"/>
    </source>
</evidence>
<keyword evidence="4 6" id="KW-1133">Transmembrane helix</keyword>
<dbReference type="Pfam" id="PF03739">
    <property type="entry name" value="LptF_LptG"/>
    <property type="match status" value="1"/>
</dbReference>
<comment type="subcellular location">
    <subcellularLocation>
        <location evidence="1">Cell membrane</location>
        <topology evidence="1">Multi-pass membrane protein</topology>
    </subcellularLocation>
</comment>
<feature type="transmembrane region" description="Helical" evidence="6">
    <location>
        <begin position="7"/>
        <end position="28"/>
    </location>
</feature>
<dbReference type="GO" id="GO:0043190">
    <property type="term" value="C:ATP-binding cassette (ABC) transporter complex"/>
    <property type="evidence" value="ECO:0007669"/>
    <property type="project" value="TreeGrafter"/>
</dbReference>
<feature type="transmembrane region" description="Helical" evidence="6">
    <location>
        <begin position="48"/>
        <end position="77"/>
    </location>
</feature>
<keyword evidence="5 6" id="KW-0472">Membrane</keyword>
<dbReference type="InterPro" id="IPR005495">
    <property type="entry name" value="LptG/LptF_permease"/>
</dbReference>
<evidence type="ECO:0000313" key="7">
    <source>
        <dbReference type="EMBL" id="SLN76205.1"/>
    </source>
</evidence>
<keyword evidence="3 6" id="KW-0812">Transmembrane</keyword>
<reference evidence="7 8" key="1">
    <citation type="submission" date="2017-03" db="EMBL/GenBank/DDBJ databases">
        <authorList>
            <person name="Afonso C.L."/>
            <person name="Miller P.J."/>
            <person name="Scott M.A."/>
            <person name="Spackman E."/>
            <person name="Goraichik I."/>
            <person name="Dimitrov K.M."/>
            <person name="Suarez D.L."/>
            <person name="Swayne D.E."/>
        </authorList>
    </citation>
    <scope>NUCLEOTIDE SEQUENCE [LARGE SCALE GENOMIC DNA]</scope>
    <source>
        <strain evidence="7 8">CECT 7691</strain>
    </source>
</reference>
<name>A0A1Y5TXI6_9PROT</name>
<evidence type="ECO:0000256" key="4">
    <source>
        <dbReference type="ARBA" id="ARBA00022989"/>
    </source>
</evidence>
<evidence type="ECO:0000256" key="6">
    <source>
        <dbReference type="SAM" id="Phobius"/>
    </source>
</evidence>
<accession>A0A1Y5TXI6</accession>
<gene>
    <name evidence="7" type="primary">lptF_2</name>
    <name evidence="7" type="ORF">OCH7691_04064</name>
</gene>
<keyword evidence="8" id="KW-1185">Reference proteome</keyword>
<evidence type="ECO:0000256" key="5">
    <source>
        <dbReference type="ARBA" id="ARBA00023136"/>
    </source>
</evidence>
<proteinExistence type="predicted"/>
<evidence type="ECO:0000256" key="2">
    <source>
        <dbReference type="ARBA" id="ARBA00022475"/>
    </source>
</evidence>
<dbReference type="EMBL" id="FWFR01000004">
    <property type="protein sequence ID" value="SLN76205.1"/>
    <property type="molecule type" value="Genomic_DNA"/>
</dbReference>
<evidence type="ECO:0000256" key="3">
    <source>
        <dbReference type="ARBA" id="ARBA00022692"/>
    </source>
</evidence>
<sequence>MTVLDRYLLHVVLRPLAATIGIALLALLTERTLRILETVLGANGPINIVFELLAFLLPHYLGIALPLGLFLGVLLGFRRLQRDSELDVLHSAGISLPRLALPIAGVTLAAGLVAAIMLSYMQPYGRFAYRVMVFDITNAAIHALLNEGEFLTVDGTTFLIEKVSANKQKFERIFLYRTEDDGTSTVITAEQAEIALTVGTGAPVLRMFNGVSANGYPSLEPDTATQRADPDGLPESAVAFRELRTPIAGRDGETLTPRGKDEREFTLPELWDKHESPPNGIDVDDMTAEMHNRLVRILSILPLPFLAIPLARSPRRSKYAPGLPVGVLILVLYNEALDFGKNLVESGDAGVLLGLWLPFLLFTVGSLLLFRYAATKVTRGNGILAWASIFASSHSKRTATDGPVSP</sequence>
<dbReference type="PANTHER" id="PTHR33529:SF7">
    <property type="entry name" value="LIPOPOLYSACCHARIDE EXPORT SYSTEM PERMEASE PROTEIN LPTF"/>
    <property type="match status" value="1"/>
</dbReference>
<protein>
    <submittedName>
        <fullName evidence="7">Lipopolysaccharide export system permease protein LptF</fullName>
    </submittedName>
</protein>
<dbReference type="Proteomes" id="UP000193200">
    <property type="component" value="Unassembled WGS sequence"/>
</dbReference>
<evidence type="ECO:0000256" key="1">
    <source>
        <dbReference type="ARBA" id="ARBA00004651"/>
    </source>
</evidence>
<feature type="transmembrane region" description="Helical" evidence="6">
    <location>
        <begin position="349"/>
        <end position="370"/>
    </location>
</feature>
<dbReference type="GO" id="GO:0015920">
    <property type="term" value="P:lipopolysaccharide transport"/>
    <property type="evidence" value="ECO:0007669"/>
    <property type="project" value="TreeGrafter"/>
</dbReference>
<dbReference type="OrthoDB" id="7057792at2"/>
<dbReference type="PANTHER" id="PTHR33529">
    <property type="entry name" value="SLR0882 PROTEIN-RELATED"/>
    <property type="match status" value="1"/>
</dbReference>
<dbReference type="FunCoup" id="A0A1Y5TXI6">
    <property type="interactions" value="167"/>
</dbReference>
<dbReference type="InParanoid" id="A0A1Y5TXI6"/>
<dbReference type="AlphaFoldDB" id="A0A1Y5TXI6"/>
<feature type="transmembrane region" description="Helical" evidence="6">
    <location>
        <begin position="98"/>
        <end position="121"/>
    </location>
</feature>
<keyword evidence="2" id="KW-1003">Cell membrane</keyword>